<dbReference type="InterPro" id="IPR013087">
    <property type="entry name" value="Znf_C2H2_type"/>
</dbReference>
<name>A0A177C0X6_9PLEO</name>
<dbReference type="RefSeq" id="XP_018031658.1">
    <property type="nucleotide sequence ID" value="XM_018185152.1"/>
</dbReference>
<dbReference type="STRING" id="1460663.A0A177C0X6"/>
<accession>A0A177C0X6</accession>
<evidence type="ECO:0000313" key="5">
    <source>
        <dbReference type="Proteomes" id="UP000077069"/>
    </source>
</evidence>
<dbReference type="Proteomes" id="UP000077069">
    <property type="component" value="Unassembled WGS sequence"/>
</dbReference>
<evidence type="ECO:0000256" key="2">
    <source>
        <dbReference type="SAM" id="MobiDB-lite"/>
    </source>
</evidence>
<reference evidence="4 5" key="1">
    <citation type="submission" date="2016-05" db="EMBL/GenBank/DDBJ databases">
        <title>Comparative analysis of secretome profiles of manganese(II)-oxidizing ascomycete fungi.</title>
        <authorList>
            <consortium name="DOE Joint Genome Institute"/>
            <person name="Zeiner C.A."/>
            <person name="Purvine S.O."/>
            <person name="Zink E.M."/>
            <person name="Wu S."/>
            <person name="Pasa-Tolic L."/>
            <person name="Chaput D.L."/>
            <person name="Haridas S."/>
            <person name="Grigoriev I.V."/>
            <person name="Santelli C.M."/>
            <person name="Hansel C.M."/>
        </authorList>
    </citation>
    <scope>NUCLEOTIDE SEQUENCE [LARGE SCALE GENOMIC DNA]</scope>
    <source>
        <strain evidence="4 5">AP3s5-JAC2a</strain>
    </source>
</reference>
<evidence type="ECO:0000313" key="4">
    <source>
        <dbReference type="EMBL" id="OAG01293.1"/>
    </source>
</evidence>
<dbReference type="EMBL" id="KV441557">
    <property type="protein sequence ID" value="OAG01293.1"/>
    <property type="molecule type" value="Genomic_DNA"/>
</dbReference>
<dbReference type="AlphaFoldDB" id="A0A177C0X6"/>
<gene>
    <name evidence="4" type="ORF">CC84DRAFT_1262412</name>
</gene>
<keyword evidence="5" id="KW-1185">Reference proteome</keyword>
<dbReference type="GO" id="GO:0008270">
    <property type="term" value="F:zinc ion binding"/>
    <property type="evidence" value="ECO:0007669"/>
    <property type="project" value="UniProtKB-KW"/>
</dbReference>
<keyword evidence="1" id="KW-0479">Metal-binding</keyword>
<keyword evidence="1" id="KW-0863">Zinc-finger</keyword>
<dbReference type="InParanoid" id="A0A177C0X6"/>
<keyword evidence="1" id="KW-0862">Zinc</keyword>
<evidence type="ECO:0000259" key="3">
    <source>
        <dbReference type="PROSITE" id="PS50157"/>
    </source>
</evidence>
<feature type="domain" description="C2H2-type" evidence="3">
    <location>
        <begin position="171"/>
        <end position="201"/>
    </location>
</feature>
<dbReference type="PROSITE" id="PS00028">
    <property type="entry name" value="ZINC_FINGER_C2H2_1"/>
    <property type="match status" value="1"/>
</dbReference>
<organism evidence="4 5">
    <name type="scientific">Paraphaeosphaeria sporulosa</name>
    <dbReference type="NCBI Taxonomy" id="1460663"/>
    <lineage>
        <taxon>Eukaryota</taxon>
        <taxon>Fungi</taxon>
        <taxon>Dikarya</taxon>
        <taxon>Ascomycota</taxon>
        <taxon>Pezizomycotina</taxon>
        <taxon>Dothideomycetes</taxon>
        <taxon>Pleosporomycetidae</taxon>
        <taxon>Pleosporales</taxon>
        <taxon>Massarineae</taxon>
        <taxon>Didymosphaeriaceae</taxon>
        <taxon>Paraphaeosphaeria</taxon>
    </lineage>
</organism>
<feature type="compositionally biased region" description="Basic residues" evidence="2">
    <location>
        <begin position="499"/>
        <end position="516"/>
    </location>
</feature>
<feature type="region of interest" description="Disordered" evidence="2">
    <location>
        <begin position="475"/>
        <end position="516"/>
    </location>
</feature>
<dbReference type="OrthoDB" id="3758860at2759"/>
<proteinExistence type="predicted"/>
<dbReference type="SMART" id="SM00355">
    <property type="entry name" value="ZnF_C2H2"/>
    <property type="match status" value="3"/>
</dbReference>
<protein>
    <recommendedName>
        <fullName evidence="3">C2H2-type domain-containing protein</fullName>
    </recommendedName>
</protein>
<sequence length="516" mass="58270">MEDQYLDSLLDGLGTTQLQYLRQRIDERLGRHDFAGSTEDQVPFVTERGTYYSTASTLYPSGRSTPIACSITSDWKSNFAHHDIPDHNLSHTIDPSPWHSHTVADDRTHLRTCVGQETPHKPLNEVKVAESTSKKFFCTFCFELGSWKDFGTKHDWKRHEEDYHDGTGLQWLCQVVGCSQMFSRGIDFRNHLKKGHEGKMYPRDCKEVRQITRMYACGFDNCRALITTWKHHCDHVATHMAEGDTTWTYDRTIRNLLKHRNLAAQWKQTYGTMCPQLRIVQQDLSWDIQATRSLRDQLETHSFHVHLEEFLLDLFSRGLPPARTDALVDHTLASGLTSSSLYTGPPSIPPILPSSMDFGLDPSFESYGVSQPGTTHPSNDISVLALNNRNSVVMADAPPFDGSGTFSTPPHDPFEEVPLMATELISLGGFITETSPTYDTCSTGAQEHANIQDIPKSHSPRALVTKSREWLASKKSQHFQHGVIDHPDVSPSMRLPRSPSRKRSMTTVHRVRGGQS</sequence>
<evidence type="ECO:0000256" key="1">
    <source>
        <dbReference type="PROSITE-ProRule" id="PRU00042"/>
    </source>
</evidence>
<dbReference type="GeneID" id="28768638"/>
<dbReference type="PROSITE" id="PS50157">
    <property type="entry name" value="ZINC_FINGER_C2H2_2"/>
    <property type="match status" value="1"/>
</dbReference>